<sequence>MDYVVRFLLHQHPPGADDTSAVAADALVADLPVYQPGDALTLAGADYHVVSLPRLKLVAHPVEPGRQAMLCQVYVRKGLF</sequence>
<dbReference type="AlphaFoldDB" id="A0A418M1N2"/>
<evidence type="ECO:0000313" key="2">
    <source>
        <dbReference type="Proteomes" id="UP000283523"/>
    </source>
</evidence>
<dbReference type="EMBL" id="QXED01000008">
    <property type="protein sequence ID" value="RIV19405.1"/>
    <property type="molecule type" value="Genomic_DNA"/>
</dbReference>
<gene>
    <name evidence="1" type="ORF">DYU11_25220</name>
</gene>
<accession>A0A418M1N2</accession>
<organism evidence="1 2">
    <name type="scientific">Fibrisoma montanum</name>
    <dbReference type="NCBI Taxonomy" id="2305895"/>
    <lineage>
        <taxon>Bacteria</taxon>
        <taxon>Pseudomonadati</taxon>
        <taxon>Bacteroidota</taxon>
        <taxon>Cytophagia</taxon>
        <taxon>Cytophagales</taxon>
        <taxon>Spirosomataceae</taxon>
        <taxon>Fibrisoma</taxon>
    </lineage>
</organism>
<name>A0A418M1N2_9BACT</name>
<evidence type="ECO:0000313" key="1">
    <source>
        <dbReference type="EMBL" id="RIV19405.1"/>
    </source>
</evidence>
<dbReference type="Proteomes" id="UP000283523">
    <property type="component" value="Unassembled WGS sequence"/>
</dbReference>
<comment type="caution">
    <text evidence="1">The sequence shown here is derived from an EMBL/GenBank/DDBJ whole genome shotgun (WGS) entry which is preliminary data.</text>
</comment>
<protein>
    <submittedName>
        <fullName evidence="1">Uncharacterized protein</fullName>
    </submittedName>
</protein>
<dbReference type="RefSeq" id="WP_119670509.1">
    <property type="nucleotide sequence ID" value="NZ_QXED01000008.1"/>
</dbReference>
<proteinExistence type="predicted"/>
<keyword evidence="2" id="KW-1185">Reference proteome</keyword>
<reference evidence="1 2" key="1">
    <citation type="submission" date="2018-08" db="EMBL/GenBank/DDBJ databases">
        <title>Fibrisoma montanum sp. nov., isolated from Danxia mountain soil.</title>
        <authorList>
            <person name="Huang Y."/>
        </authorList>
    </citation>
    <scope>NUCLEOTIDE SEQUENCE [LARGE SCALE GENOMIC DNA]</scope>
    <source>
        <strain evidence="1 2">HYT19</strain>
    </source>
</reference>